<gene>
    <name evidence="2" type="ORF">G6011_03071</name>
</gene>
<feature type="domain" description="Methyltransferase" evidence="1">
    <location>
        <begin position="45"/>
        <end position="146"/>
    </location>
</feature>
<evidence type="ECO:0000313" key="2">
    <source>
        <dbReference type="EMBL" id="KAG9193036.1"/>
    </source>
</evidence>
<proteinExistence type="predicted"/>
<dbReference type="AlphaFoldDB" id="A0AAD4IEN1"/>
<accession>A0AAD4IEN1</accession>
<sequence length="285" mass="31234">MADFSGAEAAQRYKNAENATGPYAKIIVGQSGIAAYLNSGAEANVLDFACGTGVVAQKLYDMIPKEKWRQLKVLGADISPPMLEYSKARGEKQGWVGLETKIVDGNGDFTQALPKSSFTHIFTTFALNMLPEQAISHLYSLLHPGGFIAVATWSTIPWHILLTRSIALMDAPQPYSPSHNEFQEKLCGPWAAESHVVQQLEGAGLERVGSSAQKERVRAGTPKVFMGSMQFPLQFVVKTWWEGERDGIMEELSDAMKEIVEGEVGEDGEVGMEFDGVMGWEWKSG</sequence>
<evidence type="ECO:0000259" key="1">
    <source>
        <dbReference type="Pfam" id="PF13649"/>
    </source>
</evidence>
<dbReference type="PANTHER" id="PTHR43591:SF110">
    <property type="entry name" value="RHODANESE DOMAIN-CONTAINING PROTEIN"/>
    <property type="match status" value="1"/>
</dbReference>
<dbReference type="Pfam" id="PF13649">
    <property type="entry name" value="Methyltransf_25"/>
    <property type="match status" value="1"/>
</dbReference>
<dbReference type="EMBL" id="JAANER010000002">
    <property type="protein sequence ID" value="KAG9193036.1"/>
    <property type="molecule type" value="Genomic_DNA"/>
</dbReference>
<dbReference type="InterPro" id="IPR029063">
    <property type="entry name" value="SAM-dependent_MTases_sf"/>
</dbReference>
<keyword evidence="3" id="KW-1185">Reference proteome</keyword>
<dbReference type="Gene3D" id="3.40.50.150">
    <property type="entry name" value="Vaccinia Virus protein VP39"/>
    <property type="match status" value="1"/>
</dbReference>
<dbReference type="Proteomes" id="UP001199106">
    <property type="component" value="Unassembled WGS sequence"/>
</dbReference>
<dbReference type="CDD" id="cd02440">
    <property type="entry name" value="AdoMet_MTases"/>
    <property type="match status" value="1"/>
</dbReference>
<protein>
    <recommendedName>
        <fullName evidence="1">Methyltransferase domain-containing protein</fullName>
    </recommendedName>
</protein>
<dbReference type="SUPFAM" id="SSF53335">
    <property type="entry name" value="S-adenosyl-L-methionine-dependent methyltransferases"/>
    <property type="match status" value="1"/>
</dbReference>
<comment type="caution">
    <text evidence="2">The sequence shown here is derived from an EMBL/GenBank/DDBJ whole genome shotgun (WGS) entry which is preliminary data.</text>
</comment>
<name>A0AAD4IEN1_9PLEO</name>
<organism evidence="2 3">
    <name type="scientific">Alternaria panax</name>
    <dbReference type="NCBI Taxonomy" id="48097"/>
    <lineage>
        <taxon>Eukaryota</taxon>
        <taxon>Fungi</taxon>
        <taxon>Dikarya</taxon>
        <taxon>Ascomycota</taxon>
        <taxon>Pezizomycotina</taxon>
        <taxon>Dothideomycetes</taxon>
        <taxon>Pleosporomycetidae</taxon>
        <taxon>Pleosporales</taxon>
        <taxon>Pleosporineae</taxon>
        <taxon>Pleosporaceae</taxon>
        <taxon>Alternaria</taxon>
        <taxon>Alternaria sect. Panax</taxon>
    </lineage>
</organism>
<dbReference type="PANTHER" id="PTHR43591">
    <property type="entry name" value="METHYLTRANSFERASE"/>
    <property type="match status" value="1"/>
</dbReference>
<reference evidence="2" key="1">
    <citation type="submission" date="2021-07" db="EMBL/GenBank/DDBJ databases">
        <title>Genome Resource of American Ginseng Black Spot Pathogen Alternaria panax.</title>
        <authorList>
            <person name="Qiu C."/>
            <person name="Wang W."/>
            <person name="Liu Z."/>
        </authorList>
    </citation>
    <scope>NUCLEOTIDE SEQUENCE</scope>
    <source>
        <strain evidence="2">BNCC115425</strain>
    </source>
</reference>
<dbReference type="InterPro" id="IPR041698">
    <property type="entry name" value="Methyltransf_25"/>
</dbReference>
<evidence type="ECO:0000313" key="3">
    <source>
        <dbReference type="Proteomes" id="UP001199106"/>
    </source>
</evidence>